<evidence type="ECO:0000313" key="9">
    <source>
        <dbReference type="EMBL" id="CAB3987144.1"/>
    </source>
</evidence>
<reference evidence="9" key="1">
    <citation type="submission" date="2020-04" db="EMBL/GenBank/DDBJ databases">
        <authorList>
            <person name="Alioto T."/>
            <person name="Alioto T."/>
            <person name="Gomez Garrido J."/>
        </authorList>
    </citation>
    <scope>NUCLEOTIDE SEQUENCE</scope>
    <source>
        <strain evidence="9">A484AB</strain>
    </source>
</reference>
<feature type="domain" description="Helicase C-terminal" evidence="8">
    <location>
        <begin position="109"/>
        <end position="281"/>
    </location>
</feature>
<sequence length="493" mass="56386">MHRRYLAPPFPPTSVCNWLKVYLFIIFTRGLSGNKKVPFRKWFGCLGEIRSLIPKNNKIIIVTATATKATKSQILESLDITADQLHTVEQNPNRINLMYILSYMDKQRSLKDVFIKLITELRTVLCKTERTLIYCQTRKQCSLLFRMFEINLGKNMYNGAALPPNRLVEMFHAGTPQSVKDHVIKNMTATESHLRVLIATVAFGMGVNCKEVRRAIHFGPSKNLEQYVQESGRAGRDGKSSTCTILYNGLLAAYCEKDMKEFLQSDRCRRHELMRNFSDYACVEVNPAHNCCDVCASNCDCNSSECRMNWCLLTPDSHLEIDDLCMATSNDDNPQTRHVNEHHKQELIQRLLEFQKKLANRLDAKKYVSCPNVLMEFNKFHIKQVVNNCHLLFCLDDVLEHIEIWRHQYACVILQVISEVFGDIEYACSDADLSTENISMLDESINSVWNELREDSSFNSMFDSLNVTADDTTDDCNDILAPPFPPTSVCDAG</sequence>
<dbReference type="InterPro" id="IPR001650">
    <property type="entry name" value="Helicase_C-like"/>
</dbReference>
<dbReference type="GO" id="GO:0005694">
    <property type="term" value="C:chromosome"/>
    <property type="evidence" value="ECO:0007669"/>
    <property type="project" value="TreeGrafter"/>
</dbReference>
<dbReference type="GO" id="GO:0005737">
    <property type="term" value="C:cytoplasm"/>
    <property type="evidence" value="ECO:0007669"/>
    <property type="project" value="TreeGrafter"/>
</dbReference>
<dbReference type="OrthoDB" id="5975502at2759"/>
<dbReference type="PROSITE" id="PS51194">
    <property type="entry name" value="HELICASE_CTER"/>
    <property type="match status" value="1"/>
</dbReference>
<evidence type="ECO:0000259" key="8">
    <source>
        <dbReference type="PROSITE" id="PS51194"/>
    </source>
</evidence>
<comment type="similarity">
    <text evidence="1">Belongs to the helicase family. RecQ subfamily.</text>
</comment>
<dbReference type="AlphaFoldDB" id="A0A7D9HNT3"/>
<dbReference type="GO" id="GO:0003677">
    <property type="term" value="F:DNA binding"/>
    <property type="evidence" value="ECO:0007669"/>
    <property type="project" value="UniProtKB-KW"/>
</dbReference>
<gene>
    <name evidence="9" type="ORF">PACLA_8A005831</name>
</gene>
<comment type="caution">
    <text evidence="9">The sequence shown here is derived from an EMBL/GenBank/DDBJ whole genome shotgun (WGS) entry which is preliminary data.</text>
</comment>
<protein>
    <recommendedName>
        <fullName evidence="6">DNA 3'-5' helicase</fullName>
        <ecNumber evidence="6">5.6.2.4</ecNumber>
    </recommendedName>
    <alternativeName>
        <fullName evidence="7">DNA 3'-5' helicase BLM</fullName>
    </alternativeName>
</protein>
<keyword evidence="3" id="KW-0413">Isomerase</keyword>
<keyword evidence="2" id="KW-0238">DNA-binding</keyword>
<dbReference type="Pfam" id="PF00271">
    <property type="entry name" value="Helicase_C"/>
    <property type="match status" value="1"/>
</dbReference>
<evidence type="ECO:0000256" key="4">
    <source>
        <dbReference type="ARBA" id="ARBA00023242"/>
    </source>
</evidence>
<dbReference type="SMART" id="SM00490">
    <property type="entry name" value="HELICc"/>
    <property type="match status" value="1"/>
</dbReference>
<dbReference type="Gene3D" id="3.40.50.300">
    <property type="entry name" value="P-loop containing nucleotide triphosphate hydrolases"/>
    <property type="match status" value="2"/>
</dbReference>
<dbReference type="EMBL" id="CACRXK020001126">
    <property type="protein sequence ID" value="CAB3987144.1"/>
    <property type="molecule type" value="Genomic_DNA"/>
</dbReference>
<dbReference type="GO" id="GO:0000724">
    <property type="term" value="P:double-strand break repair via homologous recombination"/>
    <property type="evidence" value="ECO:0007669"/>
    <property type="project" value="TreeGrafter"/>
</dbReference>
<evidence type="ECO:0000256" key="1">
    <source>
        <dbReference type="ARBA" id="ARBA00005446"/>
    </source>
</evidence>
<dbReference type="PANTHER" id="PTHR13710">
    <property type="entry name" value="DNA HELICASE RECQ FAMILY MEMBER"/>
    <property type="match status" value="1"/>
</dbReference>
<comment type="catalytic activity">
    <reaction evidence="5">
        <text>Couples ATP hydrolysis with the unwinding of duplex DNA by translocating in the 3'-5' direction.</text>
        <dbReference type="EC" id="5.6.2.4"/>
    </reaction>
</comment>
<evidence type="ECO:0000256" key="3">
    <source>
        <dbReference type="ARBA" id="ARBA00023235"/>
    </source>
</evidence>
<dbReference type="EC" id="5.6.2.4" evidence="6"/>
<keyword evidence="4" id="KW-0539">Nucleus</keyword>
<dbReference type="InterPro" id="IPR027417">
    <property type="entry name" value="P-loop_NTPase"/>
</dbReference>
<proteinExistence type="inferred from homology"/>
<evidence type="ECO:0000256" key="7">
    <source>
        <dbReference type="ARBA" id="ARBA00044542"/>
    </source>
</evidence>
<evidence type="ECO:0000256" key="5">
    <source>
        <dbReference type="ARBA" id="ARBA00034617"/>
    </source>
</evidence>
<dbReference type="GO" id="GO:0043138">
    <property type="term" value="F:3'-5' DNA helicase activity"/>
    <property type="evidence" value="ECO:0007669"/>
    <property type="project" value="UniProtKB-EC"/>
</dbReference>
<evidence type="ECO:0000256" key="6">
    <source>
        <dbReference type="ARBA" id="ARBA00034808"/>
    </source>
</evidence>
<dbReference type="GO" id="GO:0009378">
    <property type="term" value="F:four-way junction helicase activity"/>
    <property type="evidence" value="ECO:0007669"/>
    <property type="project" value="TreeGrafter"/>
</dbReference>
<dbReference type="PANTHER" id="PTHR13710:SF153">
    <property type="entry name" value="RECQ-LIKE DNA HELICASE BLM"/>
    <property type="match status" value="1"/>
</dbReference>
<evidence type="ECO:0000313" key="10">
    <source>
        <dbReference type="Proteomes" id="UP001152795"/>
    </source>
</evidence>
<dbReference type="SUPFAM" id="SSF52540">
    <property type="entry name" value="P-loop containing nucleoside triphosphate hydrolases"/>
    <property type="match status" value="1"/>
</dbReference>
<organism evidence="9 10">
    <name type="scientific">Paramuricea clavata</name>
    <name type="common">Red gorgonian</name>
    <name type="synonym">Violescent sea-whip</name>
    <dbReference type="NCBI Taxonomy" id="317549"/>
    <lineage>
        <taxon>Eukaryota</taxon>
        <taxon>Metazoa</taxon>
        <taxon>Cnidaria</taxon>
        <taxon>Anthozoa</taxon>
        <taxon>Octocorallia</taxon>
        <taxon>Malacalcyonacea</taxon>
        <taxon>Plexauridae</taxon>
        <taxon>Paramuricea</taxon>
    </lineage>
</organism>
<dbReference type="Proteomes" id="UP001152795">
    <property type="component" value="Unassembled WGS sequence"/>
</dbReference>
<dbReference type="GO" id="GO:0005634">
    <property type="term" value="C:nucleus"/>
    <property type="evidence" value="ECO:0007669"/>
    <property type="project" value="TreeGrafter"/>
</dbReference>
<keyword evidence="10" id="KW-1185">Reference proteome</keyword>
<evidence type="ECO:0000256" key="2">
    <source>
        <dbReference type="ARBA" id="ARBA00023125"/>
    </source>
</evidence>
<accession>A0A7D9HNT3</accession>
<name>A0A7D9HNT3_PARCT</name>